<dbReference type="OrthoDB" id="2886756at2"/>
<comment type="caution">
    <text evidence="1">The sequence shown here is derived from an EMBL/GenBank/DDBJ whole genome shotgun (WGS) entry which is preliminary data.</text>
</comment>
<dbReference type="EMBL" id="QWVT01000001">
    <property type="protein sequence ID" value="RID88946.1"/>
    <property type="molecule type" value="Genomic_DNA"/>
</dbReference>
<protein>
    <submittedName>
        <fullName evidence="1">Uncharacterized protein</fullName>
    </submittedName>
</protein>
<reference evidence="1 2" key="1">
    <citation type="submission" date="2018-08" db="EMBL/GenBank/DDBJ databases">
        <title>Bacillus jemisoniae sp. nov., Bacillus chryseoplanitiae sp. nov., Bacillus resnikiae sp. nov., and Bacillus frankliniae sp. nov., isolated from Viking spacecraft and associated surfaces.</title>
        <authorList>
            <person name="Seuylemezian A."/>
            <person name="Vaishampayan P."/>
        </authorList>
    </citation>
    <scope>NUCLEOTIDE SEQUENCE [LARGE SCALE GENOMIC DNA]</scope>
    <source>
        <strain evidence="1 2">JJ-247</strain>
    </source>
</reference>
<dbReference type="AlphaFoldDB" id="A0A398BNL3"/>
<evidence type="ECO:0000313" key="1">
    <source>
        <dbReference type="EMBL" id="RID88946.1"/>
    </source>
</evidence>
<sequence>MEWDLLVATEYIKLNTLDNEDFIDGDDTRKTALLNVASRTLTRKFSGLTIPNEAVYLFGAVLASAYNDTNKLQQQGVAGFSIKGISFTFKDWAKKGLDALVPPEVIDIINEENGVELSTGRVMKWTVL</sequence>
<dbReference type="Proteomes" id="UP000265816">
    <property type="component" value="Unassembled WGS sequence"/>
</dbReference>
<gene>
    <name evidence="1" type="ORF">D1970_00130</name>
</gene>
<evidence type="ECO:0000313" key="2">
    <source>
        <dbReference type="Proteomes" id="UP000265816"/>
    </source>
</evidence>
<name>A0A398BNL3_9BACI</name>
<proteinExistence type="predicted"/>
<organism evidence="1 2">
    <name type="scientific">Mesobacillus zeae</name>
    <dbReference type="NCBI Taxonomy" id="1917180"/>
    <lineage>
        <taxon>Bacteria</taxon>
        <taxon>Bacillati</taxon>
        <taxon>Bacillota</taxon>
        <taxon>Bacilli</taxon>
        <taxon>Bacillales</taxon>
        <taxon>Bacillaceae</taxon>
        <taxon>Mesobacillus</taxon>
    </lineage>
</organism>
<dbReference type="RefSeq" id="WP_119110858.1">
    <property type="nucleotide sequence ID" value="NZ_CBCSEO010000001.1"/>
</dbReference>
<accession>A0A398BNL3</accession>
<keyword evidence="2" id="KW-1185">Reference proteome</keyword>